<evidence type="ECO:0000256" key="12">
    <source>
        <dbReference type="ARBA" id="ARBA00023175"/>
    </source>
</evidence>
<comment type="similarity">
    <text evidence="14">Belongs to the TRAFAC class myosin-kinesin ATPase superfamily. Kinesin family.</text>
</comment>
<evidence type="ECO:0000256" key="9">
    <source>
        <dbReference type="ARBA" id="ARBA00023004"/>
    </source>
</evidence>
<dbReference type="SUPFAM" id="SSF52540">
    <property type="entry name" value="P-loop containing nucleoside triphosphate hydrolases"/>
    <property type="match status" value="1"/>
</dbReference>
<dbReference type="Pfam" id="PF00225">
    <property type="entry name" value="Kinesin"/>
    <property type="match status" value="1"/>
</dbReference>
<dbReference type="InterPro" id="IPR050665">
    <property type="entry name" value="Cytochrome_P450_Monooxygen"/>
</dbReference>
<dbReference type="InterPro" id="IPR027417">
    <property type="entry name" value="P-loop_NTPase"/>
</dbReference>
<dbReference type="EMBL" id="CM007647">
    <property type="protein sequence ID" value="ONL98631.1"/>
    <property type="molecule type" value="Genomic_DNA"/>
</dbReference>
<dbReference type="PANTHER" id="PTHR24282:SF268">
    <property type="entry name" value="CYTOCHROME P450 MONOOXYGENASE"/>
    <property type="match status" value="1"/>
</dbReference>
<feature type="binding site" evidence="14">
    <location>
        <begin position="403"/>
        <end position="410"/>
    </location>
    <ligand>
        <name>ATP</name>
        <dbReference type="ChEBI" id="CHEBI:30616"/>
    </ligand>
</feature>
<keyword evidence="6 13" id="KW-0479">Metal-binding</keyword>
<dbReference type="STRING" id="4577.A0A1D6K4V3"/>
<dbReference type="PROSITE" id="PS00086">
    <property type="entry name" value="CYTOCHROME_P450"/>
    <property type="match status" value="1"/>
</dbReference>
<dbReference type="Pfam" id="PF00067">
    <property type="entry name" value="p450"/>
    <property type="match status" value="2"/>
</dbReference>
<dbReference type="InterPro" id="IPR036961">
    <property type="entry name" value="Kinesin_motor_dom_sf"/>
</dbReference>
<evidence type="ECO:0000256" key="3">
    <source>
        <dbReference type="ARBA" id="ARBA00022617"/>
    </source>
</evidence>
<gene>
    <name evidence="18" type="ORF">ZEAMMB73_Zm00001d029390</name>
</gene>
<evidence type="ECO:0000256" key="11">
    <source>
        <dbReference type="ARBA" id="ARBA00023136"/>
    </source>
</evidence>
<feature type="domain" description="Kinesin motor" evidence="17">
    <location>
        <begin position="308"/>
        <end position="471"/>
    </location>
</feature>
<dbReference type="EMBL" id="CM007647">
    <property type="protein sequence ID" value="ONL98630.1"/>
    <property type="molecule type" value="Genomic_DNA"/>
</dbReference>
<dbReference type="InterPro" id="IPR001128">
    <property type="entry name" value="Cyt_P450"/>
</dbReference>
<dbReference type="SUPFAM" id="SSF48264">
    <property type="entry name" value="Cytochrome P450"/>
    <property type="match status" value="1"/>
</dbReference>
<keyword evidence="7" id="KW-1133">Transmembrane helix</keyword>
<dbReference type="GO" id="GO:0004497">
    <property type="term" value="F:monooxygenase activity"/>
    <property type="evidence" value="ECO:0007669"/>
    <property type="project" value="UniProtKB-KW"/>
</dbReference>
<keyword evidence="14" id="KW-0547">Nucleotide-binding</keyword>
<evidence type="ECO:0000256" key="5">
    <source>
        <dbReference type="ARBA" id="ARBA00022701"/>
    </source>
</evidence>
<keyword evidence="14" id="KW-0067">ATP-binding</keyword>
<reference evidence="18" key="1">
    <citation type="submission" date="2015-12" db="EMBL/GenBank/DDBJ databases">
        <title>Update maize B73 reference genome by single molecule sequencing technologies.</title>
        <authorList>
            <consortium name="Maize Genome Sequencing Project"/>
            <person name="Ware D."/>
        </authorList>
    </citation>
    <scope>NUCLEOTIDE SEQUENCE [LARGE SCALE GENOMIC DNA]</scope>
    <source>
        <tissue evidence="18">Seedling</tissue>
    </source>
</reference>
<accession>A0A1D6K4V3</accession>
<evidence type="ECO:0000256" key="13">
    <source>
        <dbReference type="PIRSR" id="PIRSR602401-1"/>
    </source>
</evidence>
<keyword evidence="12 14" id="KW-0505">Motor protein</keyword>
<keyword evidence="4" id="KW-0812">Transmembrane</keyword>
<dbReference type="GO" id="GO:0005506">
    <property type="term" value="F:iron ion binding"/>
    <property type="evidence" value="ECO:0007669"/>
    <property type="project" value="InterPro"/>
</dbReference>
<organism evidence="18">
    <name type="scientific">Zea mays</name>
    <name type="common">Maize</name>
    <dbReference type="NCBI Taxonomy" id="4577"/>
    <lineage>
        <taxon>Eukaryota</taxon>
        <taxon>Viridiplantae</taxon>
        <taxon>Streptophyta</taxon>
        <taxon>Embryophyta</taxon>
        <taxon>Tracheophyta</taxon>
        <taxon>Spermatophyta</taxon>
        <taxon>Magnoliopsida</taxon>
        <taxon>Liliopsida</taxon>
        <taxon>Poales</taxon>
        <taxon>Poaceae</taxon>
        <taxon>PACMAD clade</taxon>
        <taxon>Panicoideae</taxon>
        <taxon>Andropogonodae</taxon>
        <taxon>Andropogoneae</taxon>
        <taxon>Tripsacinae</taxon>
        <taxon>Zea</taxon>
    </lineage>
</organism>
<dbReference type="GO" id="GO:0008017">
    <property type="term" value="F:microtubule binding"/>
    <property type="evidence" value="ECO:0007669"/>
    <property type="project" value="InterPro"/>
</dbReference>
<feature type="binding site" description="axial binding residue" evidence="13">
    <location>
        <position position="262"/>
    </location>
    <ligand>
        <name>heme</name>
        <dbReference type="ChEBI" id="CHEBI:30413"/>
    </ligand>
    <ligandPart>
        <name>Fe</name>
        <dbReference type="ChEBI" id="CHEBI:18248"/>
    </ligandPart>
</feature>
<keyword evidence="9 13" id="KW-0408">Iron</keyword>
<dbReference type="InterPro" id="IPR036396">
    <property type="entry name" value="Cyt_P450_sf"/>
</dbReference>
<proteinExistence type="inferred from homology"/>
<dbReference type="GO" id="GO:0005874">
    <property type="term" value="C:microtubule"/>
    <property type="evidence" value="ECO:0007669"/>
    <property type="project" value="UniProtKB-KW"/>
</dbReference>
<keyword evidence="8 15" id="KW-0560">Oxidoreductase</keyword>
<dbReference type="SMART" id="SM00129">
    <property type="entry name" value="KISc"/>
    <property type="match status" value="1"/>
</dbReference>
<dbReference type="SMR" id="A0A1D6K4V3"/>
<dbReference type="Gene3D" id="1.10.630.10">
    <property type="entry name" value="Cytochrome P450"/>
    <property type="match status" value="2"/>
</dbReference>
<evidence type="ECO:0000256" key="6">
    <source>
        <dbReference type="ARBA" id="ARBA00022723"/>
    </source>
</evidence>
<evidence type="ECO:0000256" key="7">
    <source>
        <dbReference type="ARBA" id="ARBA00022989"/>
    </source>
</evidence>
<dbReference type="PRINTS" id="PR00385">
    <property type="entry name" value="P450"/>
</dbReference>
<dbReference type="AlphaFoldDB" id="A0A1D6K4V3"/>
<dbReference type="GO" id="GO:0020037">
    <property type="term" value="F:heme binding"/>
    <property type="evidence" value="ECO:0007669"/>
    <property type="project" value="InterPro"/>
</dbReference>
<dbReference type="EMBL" id="CM007647">
    <property type="protein sequence ID" value="ONL98632.1"/>
    <property type="molecule type" value="Genomic_DNA"/>
</dbReference>
<protein>
    <recommendedName>
        <fullName evidence="17">Kinesin motor domain-containing protein</fullName>
    </recommendedName>
</protein>
<evidence type="ECO:0000256" key="16">
    <source>
        <dbReference type="SAM" id="MobiDB-lite"/>
    </source>
</evidence>
<dbReference type="InterPro" id="IPR001752">
    <property type="entry name" value="Kinesin_motor_dom"/>
</dbReference>
<evidence type="ECO:0000256" key="1">
    <source>
        <dbReference type="ARBA" id="ARBA00004370"/>
    </source>
</evidence>
<dbReference type="GO" id="GO:0006629">
    <property type="term" value="P:lipid metabolic process"/>
    <property type="evidence" value="ECO:0007669"/>
    <property type="project" value="UniProtKB-ARBA"/>
</dbReference>
<dbReference type="GO" id="GO:0016705">
    <property type="term" value="F:oxidoreductase activity, acting on paired donors, with incorporation or reduction of molecular oxygen"/>
    <property type="evidence" value="ECO:0007669"/>
    <property type="project" value="InterPro"/>
</dbReference>
<dbReference type="GO" id="GO:0005524">
    <property type="term" value="F:ATP binding"/>
    <property type="evidence" value="ECO:0007669"/>
    <property type="project" value="UniProtKB-UniRule"/>
</dbReference>
<feature type="region of interest" description="Disordered" evidence="16">
    <location>
        <begin position="37"/>
        <end position="107"/>
    </location>
</feature>
<sequence>MCSACAGVFYVLRGAGEQVGGGVPWLRQLVRAGRLAGAAEPDGRRHFSHRVQQQLQRREKDLPATGRASFACHDQHSEDHDPRLHEDAQEQQGGGVNPARDNREEDPGKVGLLLETNMRDDMGMTIEDVIEECKVFYFAGMETTSVLLTWTMVVLSMDPEWQDRAREEVTALFGRDGKPEYDGLSRLKVVSTADYFFRPFIQITLVPFVSSSVTMVLYEVLRLYPPATSVVRQTPDRFSEGVSRASKDPGAFLPFGWGPRICIGQNFALLEAKMALCMILQRFEFGLAPSYAHAPHTVITLHPMHDCKNGIAKQAKISMAYSFIHRPLSDEAHRVSTPVVVTCNDQRREVFVAQNIANKKIDRTVAFDKVLGPKSQQQDVFNHAVVPLVSEVDGYNCTIFAYGQTGTGKTYTMEGGGDKALNADLPTDAGVIPSVVKRIFDILEAQSAEYNMKVSFLELYNAELTDLLALQ</sequence>
<comment type="subcellular location">
    <subcellularLocation>
        <location evidence="1">Membrane</location>
    </subcellularLocation>
</comment>
<name>A0A1D6K4V3_MAIZE</name>
<dbReference type="GO" id="GO:0016020">
    <property type="term" value="C:membrane"/>
    <property type="evidence" value="ECO:0007669"/>
    <property type="project" value="UniProtKB-SubCell"/>
</dbReference>
<evidence type="ECO:0000256" key="2">
    <source>
        <dbReference type="ARBA" id="ARBA00010617"/>
    </source>
</evidence>
<dbReference type="PRINTS" id="PR00463">
    <property type="entry name" value="EP450I"/>
</dbReference>
<keyword evidence="10 15" id="KW-0503">Monooxygenase</keyword>
<dbReference type="ExpressionAtlas" id="A0A1D6K4V3">
    <property type="expression patterns" value="baseline and differential"/>
</dbReference>
<dbReference type="InParanoid" id="A0A1D6K4V3"/>
<dbReference type="GO" id="GO:0003777">
    <property type="term" value="F:microtubule motor activity"/>
    <property type="evidence" value="ECO:0007669"/>
    <property type="project" value="InterPro"/>
</dbReference>
<evidence type="ECO:0000313" key="18">
    <source>
        <dbReference type="EMBL" id="ONL98630.1"/>
    </source>
</evidence>
<evidence type="ECO:0000256" key="14">
    <source>
        <dbReference type="PROSITE-ProRule" id="PRU00283"/>
    </source>
</evidence>
<evidence type="ECO:0000256" key="10">
    <source>
        <dbReference type="ARBA" id="ARBA00023033"/>
    </source>
</evidence>
<keyword evidence="5" id="KW-0493">Microtubule</keyword>
<feature type="compositionally biased region" description="Basic and acidic residues" evidence="16">
    <location>
        <begin position="73"/>
        <end position="88"/>
    </location>
</feature>
<keyword evidence="11" id="KW-0472">Membrane</keyword>
<dbReference type="InterPro" id="IPR002401">
    <property type="entry name" value="Cyt_P450_E_grp-I"/>
</dbReference>
<dbReference type="Gene3D" id="3.40.850.10">
    <property type="entry name" value="Kinesin motor domain"/>
    <property type="match status" value="1"/>
</dbReference>
<dbReference type="EMBL" id="CM007647">
    <property type="protein sequence ID" value="ONL98627.1"/>
    <property type="molecule type" value="Genomic_DNA"/>
</dbReference>
<dbReference type="InterPro" id="IPR017972">
    <property type="entry name" value="Cyt_P450_CS"/>
</dbReference>
<dbReference type="GO" id="GO:0007018">
    <property type="term" value="P:microtubule-based movement"/>
    <property type="evidence" value="ECO:0007669"/>
    <property type="project" value="InterPro"/>
</dbReference>
<evidence type="ECO:0000256" key="8">
    <source>
        <dbReference type="ARBA" id="ARBA00023002"/>
    </source>
</evidence>
<evidence type="ECO:0000259" key="17">
    <source>
        <dbReference type="PROSITE" id="PS50067"/>
    </source>
</evidence>
<comment type="cofactor">
    <cofactor evidence="13">
        <name>heme</name>
        <dbReference type="ChEBI" id="CHEBI:30413"/>
    </cofactor>
</comment>
<evidence type="ECO:0000256" key="4">
    <source>
        <dbReference type="ARBA" id="ARBA00022692"/>
    </source>
</evidence>
<evidence type="ECO:0000256" key="15">
    <source>
        <dbReference type="RuleBase" id="RU000461"/>
    </source>
</evidence>
<dbReference type="PROSITE" id="PS50067">
    <property type="entry name" value="KINESIN_MOTOR_2"/>
    <property type="match status" value="1"/>
</dbReference>
<dbReference type="PANTHER" id="PTHR24282">
    <property type="entry name" value="CYTOCHROME P450 FAMILY MEMBER"/>
    <property type="match status" value="1"/>
</dbReference>
<keyword evidence="3 13" id="KW-0349">Heme</keyword>
<comment type="similarity">
    <text evidence="2 15">Belongs to the cytochrome P450 family.</text>
</comment>